<feature type="compositionally biased region" description="Pro residues" evidence="1">
    <location>
        <begin position="328"/>
        <end position="343"/>
    </location>
</feature>
<keyword evidence="2" id="KW-0732">Signal</keyword>
<evidence type="ECO:0000313" key="3">
    <source>
        <dbReference type="EMBL" id="KAJ7785087.1"/>
    </source>
</evidence>
<gene>
    <name evidence="3" type="ORF">DFH07DRAFT_907728</name>
</gene>
<reference evidence="3" key="1">
    <citation type="submission" date="2023-03" db="EMBL/GenBank/DDBJ databases">
        <title>Massive genome expansion in bonnet fungi (Mycena s.s.) driven by repeated elements and novel gene families across ecological guilds.</title>
        <authorList>
            <consortium name="Lawrence Berkeley National Laboratory"/>
            <person name="Harder C.B."/>
            <person name="Miyauchi S."/>
            <person name="Viragh M."/>
            <person name="Kuo A."/>
            <person name="Thoen E."/>
            <person name="Andreopoulos B."/>
            <person name="Lu D."/>
            <person name="Skrede I."/>
            <person name="Drula E."/>
            <person name="Henrissat B."/>
            <person name="Morin E."/>
            <person name="Kohler A."/>
            <person name="Barry K."/>
            <person name="LaButti K."/>
            <person name="Morin E."/>
            <person name="Salamov A."/>
            <person name="Lipzen A."/>
            <person name="Mereny Z."/>
            <person name="Hegedus B."/>
            <person name="Baldrian P."/>
            <person name="Stursova M."/>
            <person name="Weitz H."/>
            <person name="Taylor A."/>
            <person name="Grigoriev I.V."/>
            <person name="Nagy L.G."/>
            <person name="Martin F."/>
            <person name="Kauserud H."/>
        </authorList>
    </citation>
    <scope>NUCLEOTIDE SEQUENCE</scope>
    <source>
        <strain evidence="3">CBHHK188m</strain>
    </source>
</reference>
<feature type="chain" id="PRO_5042135353" evidence="2">
    <location>
        <begin position="21"/>
        <end position="367"/>
    </location>
</feature>
<evidence type="ECO:0000256" key="1">
    <source>
        <dbReference type="SAM" id="MobiDB-lite"/>
    </source>
</evidence>
<dbReference type="InterPro" id="IPR009078">
    <property type="entry name" value="Ferritin-like_SF"/>
</dbReference>
<accession>A0AAD7P2L2</accession>
<organism evidence="3 4">
    <name type="scientific">Mycena maculata</name>
    <dbReference type="NCBI Taxonomy" id="230809"/>
    <lineage>
        <taxon>Eukaryota</taxon>
        <taxon>Fungi</taxon>
        <taxon>Dikarya</taxon>
        <taxon>Basidiomycota</taxon>
        <taxon>Agaricomycotina</taxon>
        <taxon>Agaricomycetes</taxon>
        <taxon>Agaricomycetidae</taxon>
        <taxon>Agaricales</taxon>
        <taxon>Marasmiineae</taxon>
        <taxon>Mycenaceae</taxon>
        <taxon>Mycena</taxon>
    </lineage>
</organism>
<protein>
    <submittedName>
        <fullName evidence="3">Ferritin-like domain-containing protein</fullName>
    </submittedName>
</protein>
<feature type="compositionally biased region" description="Low complexity" evidence="1">
    <location>
        <begin position="311"/>
        <end position="327"/>
    </location>
</feature>
<proteinExistence type="predicted"/>
<feature type="region of interest" description="Disordered" evidence="1">
    <location>
        <begin position="308"/>
        <end position="367"/>
    </location>
</feature>
<evidence type="ECO:0000256" key="2">
    <source>
        <dbReference type="SAM" id="SignalP"/>
    </source>
</evidence>
<comment type="caution">
    <text evidence="3">The sequence shown here is derived from an EMBL/GenBank/DDBJ whole genome shotgun (WGS) entry which is preliminary data.</text>
</comment>
<dbReference type="Pfam" id="PF13668">
    <property type="entry name" value="Ferritin_2"/>
    <property type="match status" value="1"/>
</dbReference>
<dbReference type="SUPFAM" id="SSF47240">
    <property type="entry name" value="Ferritin-like"/>
    <property type="match status" value="1"/>
</dbReference>
<dbReference type="EMBL" id="JARJLG010000001">
    <property type="protein sequence ID" value="KAJ7785087.1"/>
    <property type="molecule type" value="Genomic_DNA"/>
</dbReference>
<name>A0AAD7P2L2_9AGAR</name>
<evidence type="ECO:0000313" key="4">
    <source>
        <dbReference type="Proteomes" id="UP001215280"/>
    </source>
</evidence>
<sequence length="367" mass="37427">MHCFSSTLAALAAAPLLASALPIVNRAASANVVLVFQFANVLQQLEGQFYQQGLAKFQDSDFQTAGFSSGMIATQVLSTIQSDEATHESFIQQTLIDNGATPLTCNFSFDSALADVPTLAATARVVEYIGVSAFLGGANLLDDPIFLDAAASILTVEARHQTLLNILSGTGSAIPSAFDIALTPQEVLSIAGGFITGPCNTGIIPTNPLTVNNTGPISSGTLLTVSATNITGTDGLFCNMIVGGANFAINMPLAQCVVPGGINGPVALWITNDDQPLANDVVYRGSSQQIAGPAIFFVDSQPEMLGQLVRSSPSSSDDASDGAAAAPTPTPLPPNIGPSPDGPSPDDNVIVNGVSSVPATTPSAPSP</sequence>
<keyword evidence="4" id="KW-1185">Reference proteome</keyword>
<feature type="compositionally biased region" description="Low complexity" evidence="1">
    <location>
        <begin position="354"/>
        <end position="367"/>
    </location>
</feature>
<dbReference type="AlphaFoldDB" id="A0AAD7P2L2"/>
<dbReference type="Proteomes" id="UP001215280">
    <property type="component" value="Unassembled WGS sequence"/>
</dbReference>
<feature type="signal peptide" evidence="2">
    <location>
        <begin position="1"/>
        <end position="20"/>
    </location>
</feature>